<organism evidence="7 8">
    <name type="scientific">Tistrella mobilis</name>
    <dbReference type="NCBI Taxonomy" id="171437"/>
    <lineage>
        <taxon>Bacteria</taxon>
        <taxon>Pseudomonadati</taxon>
        <taxon>Pseudomonadota</taxon>
        <taxon>Alphaproteobacteria</taxon>
        <taxon>Geminicoccales</taxon>
        <taxon>Geminicoccaceae</taxon>
        <taxon>Tistrella</taxon>
    </lineage>
</organism>
<keyword evidence="2" id="KW-0949">S-adenosyl-L-methionine</keyword>
<comment type="caution">
    <text evidence="7">The sequence shown here is derived from an EMBL/GenBank/DDBJ whole genome shotgun (WGS) entry which is preliminary data.</text>
</comment>
<dbReference type="SFLD" id="SFLDG01067">
    <property type="entry name" value="SPASM/twitch_domain_containing"/>
    <property type="match status" value="1"/>
</dbReference>
<dbReference type="RefSeq" id="WP_062765439.1">
    <property type="nucleotide sequence ID" value="NZ_CP121045.1"/>
</dbReference>
<dbReference type="InterPro" id="IPR007197">
    <property type="entry name" value="rSAM"/>
</dbReference>
<dbReference type="InterPro" id="IPR024032">
    <property type="entry name" value="rSAM_paired_HxsC"/>
</dbReference>
<accession>A0A161R2H5</accession>
<dbReference type="SFLD" id="SFLDG01103">
    <property type="entry name" value="Uncharacterised_Radical_SAM_Su"/>
    <property type="match status" value="1"/>
</dbReference>
<evidence type="ECO:0000256" key="2">
    <source>
        <dbReference type="ARBA" id="ARBA00022691"/>
    </source>
</evidence>
<keyword evidence="3" id="KW-0479">Metal-binding</keyword>
<dbReference type="Proteomes" id="UP000075787">
    <property type="component" value="Unassembled WGS sequence"/>
</dbReference>
<feature type="domain" description="Radical SAM core" evidence="6">
    <location>
        <begin position="119"/>
        <end position="276"/>
    </location>
</feature>
<evidence type="ECO:0000256" key="1">
    <source>
        <dbReference type="ARBA" id="ARBA00001966"/>
    </source>
</evidence>
<dbReference type="InterPro" id="IPR013785">
    <property type="entry name" value="Aldolase_TIM"/>
</dbReference>
<gene>
    <name evidence="7" type="ORF">AUP44_07590</name>
</gene>
<dbReference type="SUPFAM" id="SSF102114">
    <property type="entry name" value="Radical SAM enzymes"/>
    <property type="match status" value="1"/>
</dbReference>
<dbReference type="SFLD" id="SFLDS00029">
    <property type="entry name" value="Radical_SAM"/>
    <property type="match status" value="1"/>
</dbReference>
<dbReference type="PANTHER" id="PTHR11228:SF7">
    <property type="entry name" value="PQQA PEPTIDE CYCLASE"/>
    <property type="match status" value="1"/>
</dbReference>
<evidence type="ECO:0000256" key="5">
    <source>
        <dbReference type="ARBA" id="ARBA00023014"/>
    </source>
</evidence>
<dbReference type="Gene3D" id="3.20.20.70">
    <property type="entry name" value="Aldolase class I"/>
    <property type="match status" value="1"/>
</dbReference>
<dbReference type="PANTHER" id="PTHR11228">
    <property type="entry name" value="RADICAL SAM DOMAIN PROTEIN"/>
    <property type="match status" value="1"/>
</dbReference>
<dbReference type="GO" id="GO:0046872">
    <property type="term" value="F:metal ion binding"/>
    <property type="evidence" value="ECO:0007669"/>
    <property type="project" value="UniProtKB-KW"/>
</dbReference>
<dbReference type="CDD" id="cd01335">
    <property type="entry name" value="Radical_SAM"/>
    <property type="match status" value="1"/>
</dbReference>
<evidence type="ECO:0000313" key="7">
    <source>
        <dbReference type="EMBL" id="KYO51791.1"/>
    </source>
</evidence>
<dbReference type="EMBL" id="LPZR01000165">
    <property type="protein sequence ID" value="KYO51791.1"/>
    <property type="molecule type" value="Genomic_DNA"/>
</dbReference>
<protein>
    <submittedName>
        <fullName evidence="7">His-Xaa-Ser system radical SAM maturase HxsC</fullName>
    </submittedName>
</protein>
<proteinExistence type="predicted"/>
<evidence type="ECO:0000313" key="8">
    <source>
        <dbReference type="Proteomes" id="UP000075787"/>
    </source>
</evidence>
<dbReference type="NCBIfam" id="TIGR03977">
    <property type="entry name" value="rSAM_pair_HxsC"/>
    <property type="match status" value="1"/>
</dbReference>
<sequence length="408" mass="43648">MSLPLHQRLIRTGPPAAVDVAKVADIDVLATGRVPIEHCLLWQDDLSAGILPVGIEALAAGVFGAGHAAPPVEYHGPWWGGGSRRDLVAPGDVVGLAPEGGLVTILWRRGSQANTLLATERCNSLCLMCSQPPREVDDTYRVEHLTQIITLIDPEETQLGISGGEPTLLDDGLIEVIRSARRHLPGTSLHVLSNGRRFADPGLARAMAGAAPEAVTWGIPLYGDVASLHDHVVQAEGAFAETMAGLYNLAAVGATVEIRVVLTRPTVARLEALARFIYRALPFAAHIAFMGLEPMGFARRNRALIWIDPADYAGALSRAVHRLAALGMTVSIYNLPLCVLPADLLAFARASISDWKNDFAPVCAPCPARQDCAGFFTSADSRWIGRDVGPLDHWPPAAHQETRPSCPV</sequence>
<dbReference type="AlphaFoldDB" id="A0A161R2H5"/>
<reference evidence="7 8" key="1">
    <citation type="submission" date="2015-12" db="EMBL/GenBank/DDBJ databases">
        <title>Genome sequence of Tistrella mobilis MCCC 1A02139.</title>
        <authorList>
            <person name="Lu L."/>
            <person name="Lai Q."/>
            <person name="Shao Z."/>
            <person name="Qian P."/>
        </authorList>
    </citation>
    <scope>NUCLEOTIDE SEQUENCE [LARGE SCALE GENOMIC DNA]</scope>
    <source>
        <strain evidence="7 8">MCCC 1A02139</strain>
    </source>
</reference>
<comment type="cofactor">
    <cofactor evidence="1">
        <name>[4Fe-4S] cluster</name>
        <dbReference type="ChEBI" id="CHEBI:49883"/>
    </cofactor>
</comment>
<evidence type="ECO:0000256" key="4">
    <source>
        <dbReference type="ARBA" id="ARBA00023004"/>
    </source>
</evidence>
<keyword evidence="5" id="KW-0411">Iron-sulfur</keyword>
<dbReference type="InterPro" id="IPR058240">
    <property type="entry name" value="rSAM_sf"/>
</dbReference>
<dbReference type="InterPro" id="IPR050377">
    <property type="entry name" value="Radical_SAM_PqqE_MftC-like"/>
</dbReference>
<dbReference type="GeneID" id="97242301"/>
<evidence type="ECO:0000259" key="6">
    <source>
        <dbReference type="Pfam" id="PF04055"/>
    </source>
</evidence>
<dbReference type="Pfam" id="PF04055">
    <property type="entry name" value="Radical_SAM"/>
    <property type="match status" value="1"/>
</dbReference>
<name>A0A161R2H5_9PROT</name>
<keyword evidence="4" id="KW-0408">Iron</keyword>
<dbReference type="GO" id="GO:0003824">
    <property type="term" value="F:catalytic activity"/>
    <property type="evidence" value="ECO:0007669"/>
    <property type="project" value="InterPro"/>
</dbReference>
<evidence type="ECO:0000256" key="3">
    <source>
        <dbReference type="ARBA" id="ARBA00022723"/>
    </source>
</evidence>
<dbReference type="OrthoDB" id="4501241at2"/>
<dbReference type="GO" id="GO:0051536">
    <property type="term" value="F:iron-sulfur cluster binding"/>
    <property type="evidence" value="ECO:0007669"/>
    <property type="project" value="UniProtKB-KW"/>
</dbReference>